<evidence type="ECO:0000259" key="1">
    <source>
        <dbReference type="Pfam" id="PF12697"/>
    </source>
</evidence>
<dbReference type="GO" id="GO:0016787">
    <property type="term" value="F:hydrolase activity"/>
    <property type="evidence" value="ECO:0007669"/>
    <property type="project" value="UniProtKB-KW"/>
</dbReference>
<dbReference type="PANTHER" id="PTHR37017:SF8">
    <property type="entry name" value="AB HYDROLASE-1 DOMAIN-CONTAINING PROTEIN"/>
    <property type="match status" value="1"/>
</dbReference>
<keyword evidence="2" id="KW-0378">Hydrolase</keyword>
<dbReference type="InterPro" id="IPR000073">
    <property type="entry name" value="AB_hydrolase_1"/>
</dbReference>
<dbReference type="InterPro" id="IPR029058">
    <property type="entry name" value="AB_hydrolase_fold"/>
</dbReference>
<reference evidence="2" key="1">
    <citation type="submission" date="2017-12" db="EMBL/GenBank/DDBJ databases">
        <title>Genome Sequencing Reveals a Rich Biosynthetic Potential.</title>
        <authorList>
            <person name="Bertrand R.L."/>
            <person name="Abdel-Hameed M.E."/>
            <person name="Sorensen J.L."/>
        </authorList>
    </citation>
    <scope>NUCLEOTIDE SEQUENCE</scope>
</reference>
<organism evidence="2">
    <name type="scientific">Cladonia uncialis subsp. uncialis</name>
    <dbReference type="NCBI Taxonomy" id="180999"/>
    <lineage>
        <taxon>Eukaryota</taxon>
        <taxon>Fungi</taxon>
        <taxon>Dikarya</taxon>
        <taxon>Ascomycota</taxon>
        <taxon>Pezizomycotina</taxon>
        <taxon>Lecanoromycetes</taxon>
        <taxon>OSLEUM clade</taxon>
        <taxon>Lecanoromycetidae</taxon>
        <taxon>Lecanorales</taxon>
        <taxon>Lecanorineae</taxon>
        <taxon>Cladoniaceae</taxon>
        <taxon>Cladonia</taxon>
    </lineage>
</organism>
<evidence type="ECO:0000313" key="2">
    <source>
        <dbReference type="EMBL" id="AUW31209.1"/>
    </source>
</evidence>
<protein>
    <submittedName>
        <fullName evidence="2">Putative hydrolase</fullName>
    </submittedName>
</protein>
<accession>A0A2K9YED5</accession>
<dbReference type="Gene3D" id="3.40.50.1820">
    <property type="entry name" value="alpha/beta hydrolase"/>
    <property type="match status" value="1"/>
</dbReference>
<dbReference type="AlphaFoldDB" id="A0A2K9YED5"/>
<sequence length="250" mass="26554">MHSYGGGPGSAAAKGLSVVERRQRGLKGGVTGQVFVAAMVAEGKETALGALAGKWPDVMKPNSVQNALEILYADVSPLAATEAVDTLLPQSMTALTAPFGPPSWSDSAYNARRVYIGCIDDKTLPLAGQDAFRKKTGLNWITRDAKAGHSPFLSCPETFAMMLIELAVKFQESSGLDSETTDQPSEAEERMNASGIYGQEQGYKAAELRQLPADDDGTGLEEDAEAGRRTMLPLLPYHGGDVDARKGIGY</sequence>
<dbReference type="EMBL" id="MG777498">
    <property type="protein sequence ID" value="AUW31209.1"/>
    <property type="molecule type" value="Genomic_DNA"/>
</dbReference>
<dbReference type="PANTHER" id="PTHR37017">
    <property type="entry name" value="AB HYDROLASE-1 DOMAIN-CONTAINING PROTEIN-RELATED"/>
    <property type="match status" value="1"/>
</dbReference>
<dbReference type="InterPro" id="IPR052897">
    <property type="entry name" value="Sec-Metab_Biosynth_Hydrolase"/>
</dbReference>
<name>A0A2K9YED5_CLAUC</name>
<dbReference type="Pfam" id="PF12697">
    <property type="entry name" value="Abhydrolase_6"/>
    <property type="match status" value="1"/>
</dbReference>
<feature type="domain" description="AB hydrolase-1" evidence="1">
    <location>
        <begin position="1"/>
        <end position="160"/>
    </location>
</feature>
<proteinExistence type="predicted"/>